<dbReference type="PANTHER" id="PTHR12412">
    <property type="entry name" value="CAP BINDING PROTEIN"/>
    <property type="match status" value="1"/>
</dbReference>
<feature type="region of interest" description="Disordered" evidence="10">
    <location>
        <begin position="733"/>
        <end position="796"/>
    </location>
</feature>
<dbReference type="GO" id="GO:0005846">
    <property type="term" value="C:nuclear cap binding complex"/>
    <property type="evidence" value="ECO:0007669"/>
    <property type="project" value="InterPro"/>
</dbReference>
<feature type="compositionally biased region" description="Gly residues" evidence="10">
    <location>
        <begin position="41"/>
        <end position="50"/>
    </location>
</feature>
<evidence type="ECO:0000256" key="8">
    <source>
        <dbReference type="ARBA" id="ARBA00023242"/>
    </source>
</evidence>
<keyword evidence="6" id="KW-0506">mRNA capping</keyword>
<proteinExistence type="inferred from homology"/>
<feature type="compositionally biased region" description="Basic and acidic residues" evidence="10">
    <location>
        <begin position="733"/>
        <end position="743"/>
    </location>
</feature>
<dbReference type="GO" id="GO:0000339">
    <property type="term" value="F:RNA cap binding"/>
    <property type="evidence" value="ECO:0007669"/>
    <property type="project" value="InterPro"/>
</dbReference>
<dbReference type="GO" id="GO:0006370">
    <property type="term" value="P:7-methylguanosine mRNA capping"/>
    <property type="evidence" value="ECO:0007669"/>
    <property type="project" value="UniProtKB-KW"/>
</dbReference>
<comment type="subunit">
    <text evidence="3">Component of the nuclear cap-binding complex (CBC), a heterodimer composed of Cbp80 and Cbp20 that interacts with m7GpppG-capped RNA.</text>
</comment>
<name>A0A6G1SGB3_9ACAR</name>
<dbReference type="GO" id="GO:0006406">
    <property type="term" value="P:mRNA export from nucleus"/>
    <property type="evidence" value="ECO:0007669"/>
    <property type="project" value="InterPro"/>
</dbReference>
<dbReference type="AlphaFoldDB" id="A0A6G1SGB3"/>
<feature type="region of interest" description="Disordered" evidence="10">
    <location>
        <begin position="1"/>
        <end position="70"/>
    </location>
</feature>
<evidence type="ECO:0000256" key="2">
    <source>
        <dbReference type="ARBA" id="ARBA00007413"/>
    </source>
</evidence>
<dbReference type="InterPro" id="IPR016024">
    <property type="entry name" value="ARM-type_fold"/>
</dbReference>
<comment type="similarity">
    <text evidence="2">Belongs to the NCBP1 family.</text>
</comment>
<comment type="subcellular location">
    <subcellularLocation>
        <location evidence="1">Nucleus</location>
    </subcellularLocation>
</comment>
<evidence type="ECO:0000313" key="12">
    <source>
        <dbReference type="EMBL" id="MDE49207.1"/>
    </source>
</evidence>
<dbReference type="GO" id="GO:0008380">
    <property type="term" value="P:RNA splicing"/>
    <property type="evidence" value="ECO:0007669"/>
    <property type="project" value="UniProtKB-KW"/>
</dbReference>
<dbReference type="SMART" id="SM00543">
    <property type="entry name" value="MIF4G"/>
    <property type="match status" value="1"/>
</dbReference>
<evidence type="ECO:0000256" key="5">
    <source>
        <dbReference type="ARBA" id="ARBA00022664"/>
    </source>
</evidence>
<evidence type="ECO:0000256" key="4">
    <source>
        <dbReference type="ARBA" id="ARBA00019879"/>
    </source>
</evidence>
<dbReference type="GO" id="GO:0000184">
    <property type="term" value="P:nuclear-transcribed mRNA catabolic process, nonsense-mediated decay"/>
    <property type="evidence" value="ECO:0007669"/>
    <property type="project" value="TreeGrafter"/>
</dbReference>
<dbReference type="SUPFAM" id="SSF48371">
    <property type="entry name" value="ARM repeat"/>
    <property type="match status" value="3"/>
</dbReference>
<dbReference type="Pfam" id="PF09088">
    <property type="entry name" value="MIF4G_like"/>
    <property type="match status" value="1"/>
</dbReference>
<organism evidence="12">
    <name type="scientific">Aceria tosichella</name>
    <name type="common">wheat curl mite</name>
    <dbReference type="NCBI Taxonomy" id="561515"/>
    <lineage>
        <taxon>Eukaryota</taxon>
        <taxon>Metazoa</taxon>
        <taxon>Ecdysozoa</taxon>
        <taxon>Arthropoda</taxon>
        <taxon>Chelicerata</taxon>
        <taxon>Arachnida</taxon>
        <taxon>Acari</taxon>
        <taxon>Acariformes</taxon>
        <taxon>Trombidiformes</taxon>
        <taxon>Prostigmata</taxon>
        <taxon>Eupodina</taxon>
        <taxon>Eriophyoidea</taxon>
        <taxon>Eriophyidae</taxon>
        <taxon>Eriophyinae</taxon>
        <taxon>Aceriini</taxon>
        <taxon>Aceria</taxon>
    </lineage>
</organism>
<dbReference type="EMBL" id="GGYP01004436">
    <property type="protein sequence ID" value="MDE49207.1"/>
    <property type="molecule type" value="Transcribed_RNA"/>
</dbReference>
<dbReference type="GO" id="GO:0005634">
    <property type="term" value="C:nucleus"/>
    <property type="evidence" value="ECO:0007669"/>
    <property type="project" value="UniProtKB-SubCell"/>
</dbReference>
<feature type="domain" description="MIF4G" evidence="11">
    <location>
        <begin position="76"/>
        <end position="290"/>
    </location>
</feature>
<gene>
    <name evidence="12" type="primary">ncbp1-a</name>
    <name evidence="12" type="ORF">g.15669</name>
</gene>
<keyword evidence="8" id="KW-0539">Nucleus</keyword>
<dbReference type="Pfam" id="PF09090">
    <property type="entry name" value="MIF4G_like_2"/>
    <property type="match status" value="1"/>
</dbReference>
<evidence type="ECO:0000256" key="9">
    <source>
        <dbReference type="ARBA" id="ARBA00030965"/>
    </source>
</evidence>
<dbReference type="GO" id="GO:0003729">
    <property type="term" value="F:mRNA binding"/>
    <property type="evidence" value="ECO:0007669"/>
    <property type="project" value="TreeGrafter"/>
</dbReference>
<dbReference type="Gene3D" id="1.25.40.180">
    <property type="match status" value="3"/>
</dbReference>
<evidence type="ECO:0000256" key="7">
    <source>
        <dbReference type="ARBA" id="ARBA00023187"/>
    </source>
</evidence>
<reference evidence="12" key="1">
    <citation type="submission" date="2018-10" db="EMBL/GenBank/DDBJ databases">
        <title>Transcriptome assembly of Aceria tosichella (Wheat curl mite) Type 2.</title>
        <authorList>
            <person name="Scully E.D."/>
            <person name="Geib S.M."/>
            <person name="Palmer N.A."/>
            <person name="Gupta A.K."/>
            <person name="Sarath G."/>
            <person name="Tatineni S."/>
        </authorList>
    </citation>
    <scope>NUCLEOTIDE SEQUENCE</scope>
    <source>
        <strain evidence="12">LincolnNE</strain>
    </source>
</reference>
<dbReference type="Pfam" id="PF02854">
    <property type="entry name" value="MIF4G"/>
    <property type="match status" value="1"/>
</dbReference>
<evidence type="ECO:0000256" key="10">
    <source>
        <dbReference type="SAM" id="MobiDB-lite"/>
    </source>
</evidence>
<accession>A0A6G1SGB3</accession>
<evidence type="ECO:0000256" key="6">
    <source>
        <dbReference type="ARBA" id="ARBA00023042"/>
    </source>
</evidence>
<dbReference type="PANTHER" id="PTHR12412:SF2">
    <property type="entry name" value="NUCLEAR CAP-BINDING PROTEIN SUBUNIT 1"/>
    <property type="match status" value="1"/>
</dbReference>
<dbReference type="InterPro" id="IPR015174">
    <property type="entry name" value="MIF4G-like_typ-2"/>
</dbReference>
<evidence type="ECO:0000256" key="3">
    <source>
        <dbReference type="ARBA" id="ARBA00011361"/>
    </source>
</evidence>
<protein>
    <recommendedName>
        <fullName evidence="4">Nuclear cap-binding protein subunit 1</fullName>
    </recommendedName>
    <alternativeName>
        <fullName evidence="9">80 kDa nuclear cap-binding protein</fullName>
    </alternativeName>
</protein>
<dbReference type="InterPro" id="IPR015172">
    <property type="entry name" value="MIF4G-like_typ-1"/>
</dbReference>
<evidence type="ECO:0000256" key="1">
    <source>
        <dbReference type="ARBA" id="ARBA00004123"/>
    </source>
</evidence>
<sequence>MDYGMYEGERRGVRRAHSPDDYEEQQQQQQQQGDNSFRRGPPGGQWGAQRGGYNQPYHKRHRGDNYSHHYQQQASIDDRIALLGETGSRNVEIGNLARDIEADLNRNHDDDKIRRLTAKICRCIVSFPTRVGVYATLVAMISAKNYNVAVQIIETLHASYPVYLEAQKWQEALTIIQLLSGLINCKIIRPEALLSQFEFLLECTLEDNIPQARSDYFVYTVLSSLPYVAQELDSNENTKANFEKMLNTIEEYLSKRSKDHLNVIRVWMSDDSTVQMDYLDSLWVQIKNFRAYGWNETFLRKPYTDKEYMDIFNATVLPRDSPTFHIPSHNSSIVYPSPRIVFRVFEDDAAEGEIQIPGSDKIERFCIENHIRAIIDECSNDLKACSRHLRNMYHSEQLPMKHLLIETILGELFTLPRPKHDEILYHTLLFEFTKIFQGDLRAAINSKSADDQKNNYDIILNEAVKVLYDNLETMNTTCFTRFVNWFSFHLNNYKFVYPWQAWQDATCKEDSSPKAVFVRDILDRCVRFSFHKKINTLVEAHIANLMPQEVSVQYKPVFVDNPKAGEMAATIKKLIIEKADGETICRTLNIMIDTVKMPEDFVLREEKLSEKLLKVDIFTAVILDIASKSLTHLSSAIGKFRNVFKSLTKIPQGQIQLLQTMHSCLETHPQLQVILVDKLLKAELVEPIEVCNWIFSEPMKPFHIKSYLWEILNNTIVRVKNVIGRLVAQHEKSLENDDGKDDSSNPTNTKDTKVGKGDGEDEGGNTPDHDEPADVDMLPASQSQASNDDNKKEAARKEKELLHDKIEEARFAYKQLVLHVFRLFATVLEDHINTCAKFNASIMNPTYRWLTGRMQEVYYNQIDSVLEFYDEIKSLIEKTPSVSTVIVNLNR</sequence>
<evidence type="ECO:0000259" key="11">
    <source>
        <dbReference type="SMART" id="SM00543"/>
    </source>
</evidence>
<dbReference type="InterPro" id="IPR027159">
    <property type="entry name" value="CBP80"/>
</dbReference>
<dbReference type="InterPro" id="IPR003890">
    <property type="entry name" value="MIF4G-like_typ-3"/>
</dbReference>
<keyword evidence="7" id="KW-0508">mRNA splicing</keyword>
<keyword evidence="5" id="KW-0507">mRNA processing</keyword>